<proteinExistence type="inferred from homology"/>
<dbReference type="InterPro" id="IPR053926">
    <property type="entry name" value="RecX_HTH_1st"/>
</dbReference>
<dbReference type="HAMAP" id="MF_01114">
    <property type="entry name" value="RecX"/>
    <property type="match status" value="1"/>
</dbReference>
<feature type="domain" description="RecX first three-helical" evidence="7">
    <location>
        <begin position="17"/>
        <end position="52"/>
    </location>
</feature>
<sequence length="165" mass="18688">MKNTPPENTLAAATGFALKLLGIRNHSHEELERKLRKKGFQAELCATVLEQLVARGLLNDRTFGEEMLQSRSQRKPSGKLKMRAELLNRGIASDIADELLSDYKSHELCHQAAAKKIASLRIADEAIKKRKVETFLRNRGFGWQEISTTLHHFFPTTSTMDDDIE</sequence>
<dbReference type="Pfam" id="PF02631">
    <property type="entry name" value="RecX_HTH2"/>
    <property type="match status" value="1"/>
</dbReference>
<evidence type="ECO:0000256" key="2">
    <source>
        <dbReference type="ARBA" id="ARBA00009695"/>
    </source>
</evidence>
<organism evidence="8">
    <name type="scientific">Chlorobium chlorochromatii (strain CaD3)</name>
    <dbReference type="NCBI Taxonomy" id="340177"/>
    <lineage>
        <taxon>Bacteria</taxon>
        <taxon>Pseudomonadati</taxon>
        <taxon>Chlorobiota</taxon>
        <taxon>Chlorobiia</taxon>
        <taxon>Chlorobiales</taxon>
        <taxon>Chlorobiaceae</taxon>
        <taxon>Chlorobium/Pelodictyon group</taxon>
        <taxon>Chlorobium</taxon>
    </lineage>
</organism>
<dbReference type="PANTHER" id="PTHR33602:SF1">
    <property type="entry name" value="REGULATORY PROTEIN RECX FAMILY PROTEIN"/>
    <property type="match status" value="1"/>
</dbReference>
<dbReference type="OrthoDB" id="597927at2"/>
<dbReference type="eggNOG" id="COG2137">
    <property type="taxonomic scope" value="Bacteria"/>
</dbReference>
<dbReference type="InterPro" id="IPR053924">
    <property type="entry name" value="RecX_HTH_2nd"/>
</dbReference>
<dbReference type="InterPro" id="IPR003783">
    <property type="entry name" value="Regulatory_RecX"/>
</dbReference>
<evidence type="ECO:0000259" key="7">
    <source>
        <dbReference type="Pfam" id="PF21982"/>
    </source>
</evidence>
<evidence type="ECO:0000313" key="8">
    <source>
        <dbReference type="EMBL" id="ABB28897.1"/>
    </source>
</evidence>
<dbReference type="Pfam" id="PF21982">
    <property type="entry name" value="RecX_HTH1"/>
    <property type="match status" value="1"/>
</dbReference>
<dbReference type="Gene3D" id="1.10.10.10">
    <property type="entry name" value="Winged helix-like DNA-binding domain superfamily/Winged helix DNA-binding domain"/>
    <property type="match status" value="3"/>
</dbReference>
<evidence type="ECO:0000256" key="3">
    <source>
        <dbReference type="ARBA" id="ARBA00018111"/>
    </source>
</evidence>
<dbReference type="EMBL" id="CP000108">
    <property type="protein sequence ID" value="ABB28897.1"/>
    <property type="molecule type" value="Genomic_DNA"/>
</dbReference>
<evidence type="ECO:0000256" key="5">
    <source>
        <dbReference type="HAMAP-Rule" id="MF_01114"/>
    </source>
</evidence>
<dbReference type="GO" id="GO:0006282">
    <property type="term" value="P:regulation of DNA repair"/>
    <property type="evidence" value="ECO:0007669"/>
    <property type="project" value="UniProtKB-UniRule"/>
</dbReference>
<dbReference type="NCBIfam" id="NF001063">
    <property type="entry name" value="PRK00117.5-3"/>
    <property type="match status" value="1"/>
</dbReference>
<comment type="similarity">
    <text evidence="2 5">Belongs to the RecX family.</text>
</comment>
<keyword evidence="4 5" id="KW-0963">Cytoplasm</keyword>
<evidence type="ECO:0000259" key="6">
    <source>
        <dbReference type="Pfam" id="PF02631"/>
    </source>
</evidence>
<dbReference type="KEGG" id="cch:Cag_1645"/>
<dbReference type="AlphaFoldDB" id="Q3AQ28"/>
<dbReference type="HOGENOM" id="CLU_066607_3_3_10"/>
<dbReference type="InterPro" id="IPR036388">
    <property type="entry name" value="WH-like_DNA-bd_sf"/>
</dbReference>
<reference evidence="8" key="1">
    <citation type="submission" date="2005-08" db="EMBL/GenBank/DDBJ databases">
        <title>Complete sequence of Chlorobium chlorochromatii CaD3.</title>
        <authorList>
            <person name="Copeland A."/>
            <person name="Lucas S."/>
            <person name="Lapidus A."/>
            <person name="Barry K."/>
            <person name="Detter J.C."/>
            <person name="Glavina T."/>
            <person name="Hammon N."/>
            <person name="Israni S."/>
            <person name="Pitluck S."/>
            <person name="Bryant D."/>
            <person name="Schmutz J."/>
            <person name="Larimer F."/>
            <person name="Land M."/>
            <person name="Kyrpides N."/>
            <person name="Ivanova N."/>
            <person name="Richardson P."/>
        </authorList>
    </citation>
    <scope>NUCLEOTIDE SEQUENCE [LARGE SCALE GENOMIC DNA]</scope>
    <source>
        <strain evidence="8">CaD3</strain>
    </source>
</reference>
<dbReference type="GO" id="GO:0005737">
    <property type="term" value="C:cytoplasm"/>
    <property type="evidence" value="ECO:0007669"/>
    <property type="project" value="UniProtKB-SubCell"/>
</dbReference>
<dbReference type="PANTHER" id="PTHR33602">
    <property type="entry name" value="REGULATORY PROTEIN RECX FAMILY PROTEIN"/>
    <property type="match status" value="1"/>
</dbReference>
<accession>Q3AQ28</accession>
<dbReference type="STRING" id="340177.Cag_1645"/>
<evidence type="ECO:0000256" key="1">
    <source>
        <dbReference type="ARBA" id="ARBA00004496"/>
    </source>
</evidence>
<feature type="domain" description="RecX second three-helical" evidence="6">
    <location>
        <begin position="59"/>
        <end position="100"/>
    </location>
</feature>
<protein>
    <recommendedName>
        <fullName evidence="3 5">Regulatory protein RecX</fullName>
    </recommendedName>
</protein>
<evidence type="ECO:0000256" key="4">
    <source>
        <dbReference type="ARBA" id="ARBA00022490"/>
    </source>
</evidence>
<gene>
    <name evidence="5" type="primary">recX</name>
    <name evidence="8" type="ordered locus">Cag_1645</name>
</gene>
<comment type="subcellular location">
    <subcellularLocation>
        <location evidence="1 5">Cytoplasm</location>
    </subcellularLocation>
</comment>
<name>Q3AQ28_CHLCH</name>
<comment type="function">
    <text evidence="5">Modulates RecA activity.</text>
</comment>